<evidence type="ECO:0000256" key="1">
    <source>
        <dbReference type="ARBA" id="ARBA00005228"/>
    </source>
</evidence>
<sequence>MTAPPTAPRRPSIHSLHGVDRTDDYDWMRDAEAVHGHLVAERGHYEAQMAHTAHLRQELVSKMAVRTPETESSVSWRRGAFVYYTRTVSGREFGELCRKKDDKSEEATISVLDLDALAAATGYVELGVCEVSPCDRYLAYSVDTTGDEVYELRFRDLTTGEDLPGRVPGTYYTGAWSADSREFFYTVVDAAYRPHEVRRHVLGATDPGGGEGDTLVLREDDRRFELTVRATRSGELITVTAASRDTTEVWLLGGAEPRSVAGRRPGREYRVDHDATANRLVIVTDDAHPEFRTVTAALDASGTVGEWTPLGEPGPGERVHAADCFAHHIVVSLRRGGEPLLRILPLDGGEPYEVGSELPTGRLAHVRNEVYDTRSITIETGSYTEPTRWYSLDLDTGERTLVKVAEVPGYDPSDYVSERHWVTARDGVRVPVTIARRADVALDGSAPCLLHGYGAYEATDDPAFDTALSVLLDRGVVFAEAHIRGGGQMGRHWWFQGRYGAKTSSFHDYIDVADWLADGRVSGIATRGRSAGGLLQAAVYGMRPDRWAAVVAEVPFVDVVTTMLDASIPLTVNEWEEWGDPRRREDFDWLLAYSPYDNVPEGKRPPLLVTGAVHDPRVLVHEPAKWVAKLRATGDSAVLFRVEVDEGAHSGPTGRYAHLAYESEIFAFILEALTADEPR</sequence>
<dbReference type="EMBL" id="BAAAZR010000004">
    <property type="protein sequence ID" value="GAA3803893.1"/>
    <property type="molecule type" value="Genomic_DNA"/>
</dbReference>
<keyword evidence="4" id="KW-0720">Serine protease</keyword>
<dbReference type="PANTHER" id="PTHR11757">
    <property type="entry name" value="PROTEASE FAMILY S9A OLIGOPEPTIDASE"/>
    <property type="match status" value="1"/>
</dbReference>
<dbReference type="PRINTS" id="PR00862">
    <property type="entry name" value="PROLIGOPTASE"/>
</dbReference>
<name>A0ABP7HXN6_9ACTN</name>
<dbReference type="InterPro" id="IPR051543">
    <property type="entry name" value="Serine_Peptidase_S9A"/>
</dbReference>
<protein>
    <submittedName>
        <fullName evidence="7">S9 family peptidase</fullName>
    </submittedName>
</protein>
<evidence type="ECO:0000259" key="5">
    <source>
        <dbReference type="Pfam" id="PF00326"/>
    </source>
</evidence>
<dbReference type="SUPFAM" id="SSF53474">
    <property type="entry name" value="alpha/beta-Hydrolases"/>
    <property type="match status" value="1"/>
</dbReference>
<evidence type="ECO:0000259" key="6">
    <source>
        <dbReference type="Pfam" id="PF02897"/>
    </source>
</evidence>
<evidence type="ECO:0000256" key="3">
    <source>
        <dbReference type="ARBA" id="ARBA00022801"/>
    </source>
</evidence>
<dbReference type="PANTHER" id="PTHR11757:SF19">
    <property type="entry name" value="PROLYL ENDOPEPTIDASE-LIKE"/>
    <property type="match status" value="1"/>
</dbReference>
<proteinExistence type="inferred from homology"/>
<dbReference type="Gene3D" id="3.40.50.1820">
    <property type="entry name" value="alpha/beta hydrolase"/>
    <property type="match status" value="1"/>
</dbReference>
<dbReference type="Pfam" id="PF00326">
    <property type="entry name" value="Peptidase_S9"/>
    <property type="match status" value="1"/>
</dbReference>
<dbReference type="SUPFAM" id="SSF50993">
    <property type="entry name" value="Peptidase/esterase 'gauge' domain"/>
    <property type="match status" value="1"/>
</dbReference>
<evidence type="ECO:0000256" key="2">
    <source>
        <dbReference type="ARBA" id="ARBA00022670"/>
    </source>
</evidence>
<evidence type="ECO:0000313" key="7">
    <source>
        <dbReference type="EMBL" id="GAA3803893.1"/>
    </source>
</evidence>
<comment type="similarity">
    <text evidence="1">Belongs to the peptidase S9A family.</text>
</comment>
<keyword evidence="3" id="KW-0378">Hydrolase</keyword>
<dbReference type="RefSeq" id="WP_344938051.1">
    <property type="nucleotide sequence ID" value="NZ_BAAAZR010000004.1"/>
</dbReference>
<dbReference type="Proteomes" id="UP001500888">
    <property type="component" value="Unassembled WGS sequence"/>
</dbReference>
<feature type="domain" description="Peptidase S9A N-terminal" evidence="6">
    <location>
        <begin position="5"/>
        <end position="404"/>
    </location>
</feature>
<dbReference type="InterPro" id="IPR001375">
    <property type="entry name" value="Peptidase_S9_cat"/>
</dbReference>
<evidence type="ECO:0000256" key="4">
    <source>
        <dbReference type="ARBA" id="ARBA00022825"/>
    </source>
</evidence>
<dbReference type="InterPro" id="IPR002470">
    <property type="entry name" value="Peptidase_S9A"/>
</dbReference>
<keyword evidence="8" id="KW-1185">Reference proteome</keyword>
<organism evidence="7 8">
    <name type="scientific">Sphaerisporangium flaviroseum</name>
    <dbReference type="NCBI Taxonomy" id="509199"/>
    <lineage>
        <taxon>Bacteria</taxon>
        <taxon>Bacillati</taxon>
        <taxon>Actinomycetota</taxon>
        <taxon>Actinomycetes</taxon>
        <taxon>Streptosporangiales</taxon>
        <taxon>Streptosporangiaceae</taxon>
        <taxon>Sphaerisporangium</taxon>
    </lineage>
</organism>
<evidence type="ECO:0000313" key="8">
    <source>
        <dbReference type="Proteomes" id="UP001500888"/>
    </source>
</evidence>
<comment type="caution">
    <text evidence="7">The sequence shown here is derived from an EMBL/GenBank/DDBJ whole genome shotgun (WGS) entry which is preliminary data.</text>
</comment>
<dbReference type="InterPro" id="IPR023302">
    <property type="entry name" value="Pept_S9A_N"/>
</dbReference>
<reference evidence="8" key="1">
    <citation type="journal article" date="2019" name="Int. J. Syst. Evol. Microbiol.">
        <title>The Global Catalogue of Microorganisms (GCM) 10K type strain sequencing project: providing services to taxonomists for standard genome sequencing and annotation.</title>
        <authorList>
            <consortium name="The Broad Institute Genomics Platform"/>
            <consortium name="The Broad Institute Genome Sequencing Center for Infectious Disease"/>
            <person name="Wu L."/>
            <person name="Ma J."/>
        </authorList>
    </citation>
    <scope>NUCLEOTIDE SEQUENCE [LARGE SCALE GENOMIC DNA]</scope>
    <source>
        <strain evidence="8">JCM 16908</strain>
    </source>
</reference>
<dbReference type="InterPro" id="IPR029058">
    <property type="entry name" value="AB_hydrolase_fold"/>
</dbReference>
<dbReference type="Gene3D" id="2.130.10.120">
    <property type="entry name" value="Prolyl oligopeptidase, N-terminal domain"/>
    <property type="match status" value="1"/>
</dbReference>
<dbReference type="Pfam" id="PF02897">
    <property type="entry name" value="Peptidase_S9_N"/>
    <property type="match status" value="1"/>
</dbReference>
<accession>A0ABP7HXN6</accession>
<feature type="domain" description="Peptidase S9 prolyl oligopeptidase catalytic" evidence="5">
    <location>
        <begin position="463"/>
        <end position="674"/>
    </location>
</feature>
<gene>
    <name evidence="7" type="ORF">GCM10022226_24600</name>
</gene>
<keyword evidence="2" id="KW-0645">Protease</keyword>